<dbReference type="CDD" id="cd00170">
    <property type="entry name" value="SEC14"/>
    <property type="match status" value="1"/>
</dbReference>
<dbReference type="Proteomes" id="UP000240830">
    <property type="component" value="Unassembled WGS sequence"/>
</dbReference>
<dbReference type="PANTHER" id="PTHR46590">
    <property type="entry name" value="PHOSPHATIDYLINOSITOL TRANSFER PROTEIN CSR1-RELATED"/>
    <property type="match status" value="1"/>
</dbReference>
<evidence type="ECO:0000313" key="3">
    <source>
        <dbReference type="EMBL" id="PJF16608.1"/>
    </source>
</evidence>
<dbReference type="InterPro" id="IPR011074">
    <property type="entry name" value="CRAL/TRIO_N_dom"/>
</dbReference>
<dbReference type="EMBL" id="MTSL01000213">
    <property type="protein sequence ID" value="PJF16608.1"/>
    <property type="molecule type" value="Genomic_DNA"/>
</dbReference>
<accession>A0A2H9TFP7</accession>
<name>A0A2H9TFP7_9FUNG</name>
<feature type="domain" description="CRAL-TRIO" evidence="2">
    <location>
        <begin position="174"/>
        <end position="316"/>
    </location>
</feature>
<feature type="region of interest" description="Disordered" evidence="1">
    <location>
        <begin position="1"/>
        <end position="23"/>
    </location>
</feature>
<dbReference type="OrthoDB" id="43460at2759"/>
<evidence type="ECO:0000259" key="2">
    <source>
        <dbReference type="PROSITE" id="PS50191"/>
    </source>
</evidence>
<dbReference type="Gene3D" id="3.40.525.10">
    <property type="entry name" value="CRAL-TRIO lipid binding domain"/>
    <property type="match status" value="1"/>
</dbReference>
<dbReference type="SUPFAM" id="SSF52087">
    <property type="entry name" value="CRAL/TRIO domain"/>
    <property type="match status" value="1"/>
</dbReference>
<proteinExistence type="predicted"/>
<protein>
    <recommendedName>
        <fullName evidence="2">CRAL-TRIO domain-containing protein</fullName>
    </recommendedName>
</protein>
<dbReference type="Pfam" id="PF03765">
    <property type="entry name" value="CRAL_TRIO_N"/>
    <property type="match status" value="1"/>
</dbReference>
<dbReference type="InterPro" id="IPR052432">
    <property type="entry name" value="PITP/CRAL-TRIO"/>
</dbReference>
<dbReference type="PROSITE" id="PS50191">
    <property type="entry name" value="CRAL_TRIO"/>
    <property type="match status" value="1"/>
</dbReference>
<keyword evidence="4" id="KW-1185">Reference proteome</keyword>
<dbReference type="SMART" id="SM01100">
    <property type="entry name" value="CRAL_TRIO_N"/>
    <property type="match status" value="1"/>
</dbReference>
<dbReference type="InterPro" id="IPR036273">
    <property type="entry name" value="CRAL/TRIO_N_dom_sf"/>
</dbReference>
<organism evidence="3 4">
    <name type="scientific">Paramicrosporidium saccamoebae</name>
    <dbReference type="NCBI Taxonomy" id="1246581"/>
    <lineage>
        <taxon>Eukaryota</taxon>
        <taxon>Fungi</taxon>
        <taxon>Fungi incertae sedis</taxon>
        <taxon>Cryptomycota</taxon>
        <taxon>Cryptomycota incertae sedis</taxon>
        <taxon>Paramicrosporidium</taxon>
    </lineage>
</organism>
<dbReference type="SMART" id="SM00516">
    <property type="entry name" value="SEC14"/>
    <property type="match status" value="1"/>
</dbReference>
<sequence>MDIPCEVSVPLPGTGSPEEPVVEMESVDTPPIKTRRSSSGPGCLHTINDKQKSTLFLLWNMLDAYFRHPYIKVSGEKLAELGQSFLETGNVGGKAAASEHPLYLELYRFAASDDLDTTLLRFLRARKWNVITAFTAIVECLIWRHEFGVDALMRAGESRIDQGSLESGKGFVWGEDRDGRLVVYMRGRLHDKNAQTLEESIDYAVHFLEMARSLRRHDEQLLTVVIDMQGAGLASFDLPLAQAMGRFVQGCYPEVMGVCLVMNAPWIFWGFWSIVKNLLDPVIVAKFAFIKPAELVDYIDPAQTPVDFGGRSSFRYHYFPDPKPVRAQIDEMALTALYRKGKTFAELNRQIHTNWDPSIVRSRNLVKAELRIGYYLLMKPVYPQTIYHRWGICREDGSMDWSLYKGPAKRHLHLGELEQLRSSAPP</sequence>
<dbReference type="InterPro" id="IPR001251">
    <property type="entry name" value="CRAL-TRIO_dom"/>
</dbReference>
<comment type="caution">
    <text evidence="3">The sequence shown here is derived from an EMBL/GenBank/DDBJ whole genome shotgun (WGS) entry which is preliminary data.</text>
</comment>
<dbReference type="AlphaFoldDB" id="A0A2H9TFP7"/>
<dbReference type="PANTHER" id="PTHR46590:SF1">
    <property type="entry name" value="PHOSPHATIDYLINOSITOL TRANSFER PROTEIN CSR1"/>
    <property type="match status" value="1"/>
</dbReference>
<dbReference type="Pfam" id="PF00650">
    <property type="entry name" value="CRAL_TRIO"/>
    <property type="match status" value="1"/>
</dbReference>
<dbReference type="SUPFAM" id="SSF46938">
    <property type="entry name" value="CRAL/TRIO N-terminal domain"/>
    <property type="match status" value="1"/>
</dbReference>
<evidence type="ECO:0000256" key="1">
    <source>
        <dbReference type="SAM" id="MobiDB-lite"/>
    </source>
</evidence>
<evidence type="ECO:0000313" key="4">
    <source>
        <dbReference type="Proteomes" id="UP000240830"/>
    </source>
</evidence>
<dbReference type="InterPro" id="IPR036865">
    <property type="entry name" value="CRAL-TRIO_dom_sf"/>
</dbReference>
<gene>
    <name evidence="3" type="ORF">PSACC_03580</name>
</gene>
<reference evidence="3 4" key="1">
    <citation type="submission" date="2016-10" db="EMBL/GenBank/DDBJ databases">
        <title>The genome of Paramicrosporidium saccamoebae is the missing link in understanding Cryptomycota and Microsporidia evolution.</title>
        <authorList>
            <person name="Quandt C.A."/>
            <person name="Beaudet D."/>
            <person name="Corsaro D."/>
            <person name="Michel R."/>
            <person name="Corradi N."/>
            <person name="James T."/>
        </authorList>
    </citation>
    <scope>NUCLEOTIDE SEQUENCE [LARGE SCALE GENOMIC DNA]</scope>
    <source>
        <strain evidence="3 4">KSL3</strain>
    </source>
</reference>